<dbReference type="AlphaFoldDB" id="A0AAD4GT97"/>
<protein>
    <submittedName>
        <fullName evidence="2">Uncharacterized protein</fullName>
    </submittedName>
</protein>
<proteinExistence type="predicted"/>
<organism evidence="2 3">
    <name type="scientific">Aspergillus nanangensis</name>
    <dbReference type="NCBI Taxonomy" id="2582783"/>
    <lineage>
        <taxon>Eukaryota</taxon>
        <taxon>Fungi</taxon>
        <taxon>Dikarya</taxon>
        <taxon>Ascomycota</taxon>
        <taxon>Pezizomycotina</taxon>
        <taxon>Eurotiomycetes</taxon>
        <taxon>Eurotiomycetidae</taxon>
        <taxon>Eurotiales</taxon>
        <taxon>Aspergillaceae</taxon>
        <taxon>Aspergillus</taxon>
        <taxon>Aspergillus subgen. Circumdati</taxon>
    </lineage>
</organism>
<evidence type="ECO:0000313" key="3">
    <source>
        <dbReference type="Proteomes" id="UP001194746"/>
    </source>
</evidence>
<reference evidence="2" key="2">
    <citation type="submission" date="2020-02" db="EMBL/GenBank/DDBJ databases">
        <authorList>
            <person name="Gilchrist C.L.M."/>
            <person name="Chooi Y.-H."/>
        </authorList>
    </citation>
    <scope>NUCLEOTIDE SEQUENCE</scope>
    <source>
        <strain evidence="2">MST-FP2251</strain>
    </source>
</reference>
<reference evidence="2" key="1">
    <citation type="journal article" date="2019" name="Beilstein J. Org. Chem.">
        <title>Nanangenines: drimane sesquiterpenoids as the dominant metabolite cohort of a novel Australian fungus, Aspergillus nanangensis.</title>
        <authorList>
            <person name="Lacey H.J."/>
            <person name="Gilchrist C.L.M."/>
            <person name="Crombie A."/>
            <person name="Kalaitzis J.A."/>
            <person name="Vuong D."/>
            <person name="Rutledge P.J."/>
            <person name="Turner P."/>
            <person name="Pitt J.I."/>
            <person name="Lacey E."/>
            <person name="Chooi Y.H."/>
            <person name="Piggott A.M."/>
        </authorList>
    </citation>
    <scope>NUCLEOTIDE SEQUENCE</scope>
    <source>
        <strain evidence="2">MST-FP2251</strain>
    </source>
</reference>
<gene>
    <name evidence="2" type="ORF">FE257_010457</name>
</gene>
<dbReference type="EMBL" id="VCAU01000065">
    <property type="protein sequence ID" value="KAF9887203.1"/>
    <property type="molecule type" value="Genomic_DNA"/>
</dbReference>
<feature type="signal peptide" evidence="1">
    <location>
        <begin position="1"/>
        <end position="18"/>
    </location>
</feature>
<evidence type="ECO:0000313" key="2">
    <source>
        <dbReference type="EMBL" id="KAF9887203.1"/>
    </source>
</evidence>
<dbReference type="Proteomes" id="UP001194746">
    <property type="component" value="Unassembled WGS sequence"/>
</dbReference>
<accession>A0AAD4GT97</accession>
<keyword evidence="1" id="KW-0732">Signal</keyword>
<feature type="chain" id="PRO_5042127950" evidence="1">
    <location>
        <begin position="19"/>
        <end position="126"/>
    </location>
</feature>
<evidence type="ECO:0000256" key="1">
    <source>
        <dbReference type="SAM" id="SignalP"/>
    </source>
</evidence>
<keyword evidence="3" id="KW-1185">Reference proteome</keyword>
<comment type="caution">
    <text evidence="2">The sequence shown here is derived from an EMBL/GenBank/DDBJ whole genome shotgun (WGS) entry which is preliminary data.</text>
</comment>
<sequence>MYSKVAVVLSLLAASVSGAAIEARTPQVTVALSNDQTGAYSGVAFAADGVFHPISALWAGTPIAKGGLKASSAQLNAFPQTITCAIRNNNAIIGTLSAWKTYVDLDGNPSVSTPVDLSKAQINCSA</sequence>
<name>A0AAD4GT97_ASPNN</name>